<keyword evidence="2" id="KW-1185">Reference proteome</keyword>
<proteinExistence type="predicted"/>
<evidence type="ECO:0000313" key="2">
    <source>
        <dbReference type="Proteomes" id="UP000264820"/>
    </source>
</evidence>
<dbReference type="Ensembl" id="ENSHCOT00000017102.1">
    <property type="protein sequence ID" value="ENSHCOP00000024167.1"/>
    <property type="gene ID" value="ENSHCOG00000013268.1"/>
</dbReference>
<dbReference type="CTD" id="436726"/>
<dbReference type="STRING" id="109280.ENSHCOP00000024167"/>
<dbReference type="GeneTree" id="ENSGT00390000015050"/>
<dbReference type="Proteomes" id="UP000264820">
    <property type="component" value="Unplaced"/>
</dbReference>
<dbReference type="InterPro" id="IPR019362">
    <property type="entry name" value="MMADHC"/>
</dbReference>
<dbReference type="GO" id="GO:0005739">
    <property type="term" value="C:mitochondrion"/>
    <property type="evidence" value="ECO:0007669"/>
    <property type="project" value="TreeGrafter"/>
</dbReference>
<dbReference type="PANTHER" id="PTHR13192">
    <property type="entry name" value="MY011 PROTEIN"/>
    <property type="match status" value="1"/>
</dbReference>
<reference evidence="1" key="1">
    <citation type="submission" date="2025-05" db="UniProtKB">
        <authorList>
            <consortium name="Ensembl"/>
        </authorList>
    </citation>
    <scope>IDENTIFICATION</scope>
</reference>
<organism evidence="1 2">
    <name type="scientific">Hippocampus comes</name>
    <name type="common">Tiger tail seahorse</name>
    <dbReference type="NCBI Taxonomy" id="109280"/>
    <lineage>
        <taxon>Eukaryota</taxon>
        <taxon>Metazoa</taxon>
        <taxon>Chordata</taxon>
        <taxon>Craniata</taxon>
        <taxon>Vertebrata</taxon>
        <taxon>Euteleostomi</taxon>
        <taxon>Actinopterygii</taxon>
        <taxon>Neopterygii</taxon>
        <taxon>Teleostei</taxon>
        <taxon>Neoteleostei</taxon>
        <taxon>Acanthomorphata</taxon>
        <taxon>Syngnathiaria</taxon>
        <taxon>Syngnathiformes</taxon>
        <taxon>Syngnathoidei</taxon>
        <taxon>Syngnathidae</taxon>
        <taxon>Hippocampus</taxon>
    </lineage>
</organism>
<protein>
    <submittedName>
        <fullName evidence="1">Metabolism of cobalamin associated Da</fullName>
    </submittedName>
</protein>
<dbReference type="KEGG" id="hcq:109515050"/>
<dbReference type="RefSeq" id="XP_019724174.1">
    <property type="nucleotide sequence ID" value="XM_019868615.1"/>
</dbReference>
<dbReference type="OMA" id="NGAKEMC"/>
<sequence length="299" mass="32880">MPSTVLCGGGRLVRSQTLGRQILAALKLGRVRTFSTANPDEPYISVTHTESGPRTVWPDENMGPFGPQDTRFQLPGNVGFDSHLDGLEEKKSPVDRTVPDVLTAPCSSERQQFILAQFVNEFQGKLGPISKRVHKAEQYFNQTDTDCSISSCPELLRKDLELLFPTVPNTSITVVTVSQRSGRYKGAELDREQLLRKFVSGAKEMCFALWTAGYWADFIDPTTGEAFFASPLRSSSGQTGEEPRHSGFRIEMSGSCTVIRHILRGTPQFVGTVFTNAPTHSGAITRLQGLSHGLDDEAE</sequence>
<dbReference type="Pfam" id="PF10229">
    <property type="entry name" value="MMADHC"/>
    <property type="match status" value="1"/>
</dbReference>
<dbReference type="RefSeq" id="XP_019724175.1">
    <property type="nucleotide sequence ID" value="XM_019868616.1"/>
</dbReference>
<dbReference type="Ensembl" id="ENSHCOT00000026265.1">
    <property type="protein sequence ID" value="ENSHCOP00000024160.1"/>
    <property type="gene ID" value="ENSHCOG00000013268.1"/>
</dbReference>
<dbReference type="AlphaFoldDB" id="A0A3Q2YYU2"/>
<dbReference type="OrthoDB" id="10263782at2759"/>
<accession>A0A3Q2YYU2</accession>
<dbReference type="GO" id="GO:0009235">
    <property type="term" value="P:cobalamin metabolic process"/>
    <property type="evidence" value="ECO:0007669"/>
    <property type="project" value="InterPro"/>
</dbReference>
<evidence type="ECO:0000313" key="1">
    <source>
        <dbReference type="Ensembl" id="ENSHCOP00000024167.1"/>
    </source>
</evidence>
<name>A0A3Q2YYU2_HIPCM</name>
<dbReference type="GeneID" id="109515050"/>
<dbReference type="PANTHER" id="PTHR13192:SF2">
    <property type="entry name" value="METHYLMALONIC ACIDURIA (COBALAMIN DEFICIENCY) CBLD TYPE, WITH HOMOCYSTINURIA"/>
    <property type="match status" value="1"/>
</dbReference>